<protein>
    <submittedName>
        <fullName evidence="3">Acyl-CoA thioesterase</fullName>
        <ecNumber evidence="3">3.1.2.-</ecNumber>
    </submittedName>
</protein>
<organism evidence="3 4">
    <name type="scientific">Gaetbulibacter aquiaggeris</name>
    <dbReference type="NCBI Taxonomy" id="1735373"/>
    <lineage>
        <taxon>Bacteria</taxon>
        <taxon>Pseudomonadati</taxon>
        <taxon>Bacteroidota</taxon>
        <taxon>Flavobacteriia</taxon>
        <taxon>Flavobacteriales</taxon>
        <taxon>Flavobacteriaceae</taxon>
        <taxon>Gaetbulibacter</taxon>
    </lineage>
</organism>
<dbReference type="EC" id="3.1.2.-" evidence="3"/>
<dbReference type="InterPro" id="IPR029069">
    <property type="entry name" value="HotDog_dom_sf"/>
</dbReference>
<evidence type="ECO:0000313" key="4">
    <source>
        <dbReference type="Proteomes" id="UP001610104"/>
    </source>
</evidence>
<dbReference type="GO" id="GO:0016787">
    <property type="term" value="F:hydrolase activity"/>
    <property type="evidence" value="ECO:0007669"/>
    <property type="project" value="UniProtKB-KW"/>
</dbReference>
<accession>A0ABW7MTF7</accession>
<proteinExistence type="inferred from homology"/>
<comment type="caution">
    <text evidence="3">The sequence shown here is derived from an EMBL/GenBank/DDBJ whole genome shotgun (WGS) entry which is preliminary data.</text>
</comment>
<gene>
    <name evidence="3" type="ORF">V8G56_15105</name>
</gene>
<name>A0ABW7MTF7_9FLAO</name>
<dbReference type="PANTHER" id="PTHR31793">
    <property type="entry name" value="4-HYDROXYBENZOYL-COA THIOESTERASE FAMILY MEMBER"/>
    <property type="match status" value="1"/>
</dbReference>
<dbReference type="EMBL" id="JBAWKC010000006">
    <property type="protein sequence ID" value="MFH6770077.1"/>
    <property type="molecule type" value="Genomic_DNA"/>
</dbReference>
<reference evidence="3 4" key="1">
    <citation type="submission" date="2024-02" db="EMBL/GenBank/DDBJ databases">
        <title>A Gaetbulibacter species isolated from tidal flats and genomic insights of their niches.</title>
        <authorList>
            <person name="Ye Y."/>
        </authorList>
    </citation>
    <scope>NUCLEOTIDE SEQUENCE [LARGE SCALE GENOMIC DNA]</scope>
    <source>
        <strain evidence="3 4">KEM-8</strain>
    </source>
</reference>
<keyword evidence="4" id="KW-1185">Reference proteome</keyword>
<dbReference type="PANTHER" id="PTHR31793:SF27">
    <property type="entry name" value="NOVEL THIOESTERASE SUPERFAMILY DOMAIN AND SAPOSIN A-TYPE DOMAIN CONTAINING PROTEIN (0610012H03RIK)"/>
    <property type="match status" value="1"/>
</dbReference>
<dbReference type="Gene3D" id="3.10.129.10">
    <property type="entry name" value="Hotdog Thioesterase"/>
    <property type="match status" value="1"/>
</dbReference>
<dbReference type="Proteomes" id="UP001610104">
    <property type="component" value="Unassembled WGS sequence"/>
</dbReference>
<comment type="similarity">
    <text evidence="1">Belongs to the 4-hydroxybenzoyl-CoA thioesterase family.</text>
</comment>
<dbReference type="SUPFAM" id="SSF54637">
    <property type="entry name" value="Thioesterase/thiol ester dehydrase-isomerase"/>
    <property type="match status" value="1"/>
</dbReference>
<evidence type="ECO:0000256" key="2">
    <source>
        <dbReference type="ARBA" id="ARBA00022801"/>
    </source>
</evidence>
<sequence>MRVFESIITVTEKDLDELNHVNNIRYVEWVQEIAKQHWLKNASQDTLENYFWVMTNHCIEYKNEAFLNDSIKLKTYIKKYSGATCTRVVQITHNQTNALLAISETKWCLINVQTKRPARITSEITDLFM</sequence>
<dbReference type="CDD" id="cd00586">
    <property type="entry name" value="4HBT"/>
    <property type="match status" value="1"/>
</dbReference>
<dbReference type="Pfam" id="PF13279">
    <property type="entry name" value="4HBT_2"/>
    <property type="match status" value="1"/>
</dbReference>
<evidence type="ECO:0000256" key="1">
    <source>
        <dbReference type="ARBA" id="ARBA00005953"/>
    </source>
</evidence>
<evidence type="ECO:0000313" key="3">
    <source>
        <dbReference type="EMBL" id="MFH6770077.1"/>
    </source>
</evidence>
<keyword evidence="2 3" id="KW-0378">Hydrolase</keyword>
<dbReference type="RefSeq" id="WP_395439299.1">
    <property type="nucleotide sequence ID" value="NZ_JBAWKC010000006.1"/>
</dbReference>
<dbReference type="InterPro" id="IPR050563">
    <property type="entry name" value="4-hydroxybenzoyl-CoA_TE"/>
</dbReference>